<evidence type="ECO:0000313" key="2">
    <source>
        <dbReference type="Proteomes" id="UP000233551"/>
    </source>
</evidence>
<accession>A0A2I0KV31</accession>
<gene>
    <name evidence="1" type="ORF">CRG98_007302</name>
</gene>
<dbReference type="InterPro" id="IPR046960">
    <property type="entry name" value="PPR_At4g14850-like_plant"/>
</dbReference>
<name>A0A2I0KV31_PUNGR</name>
<dbReference type="STRING" id="22663.A0A2I0KV31"/>
<dbReference type="InterPro" id="IPR046848">
    <property type="entry name" value="E_motif"/>
</dbReference>
<dbReference type="InterPro" id="IPR011990">
    <property type="entry name" value="TPR-like_helical_dom_sf"/>
</dbReference>
<dbReference type="GO" id="GO:0009451">
    <property type="term" value="P:RNA modification"/>
    <property type="evidence" value="ECO:0007669"/>
    <property type="project" value="InterPro"/>
</dbReference>
<dbReference type="Gene3D" id="1.25.40.10">
    <property type="entry name" value="Tetratricopeptide repeat domain"/>
    <property type="match status" value="4"/>
</dbReference>
<dbReference type="InterPro" id="IPR002885">
    <property type="entry name" value="PPR_rpt"/>
</dbReference>
<dbReference type="GO" id="GO:0003723">
    <property type="term" value="F:RNA binding"/>
    <property type="evidence" value="ECO:0007669"/>
    <property type="project" value="InterPro"/>
</dbReference>
<dbReference type="EMBL" id="PGOL01000329">
    <property type="protein sequence ID" value="PKI72322.1"/>
    <property type="molecule type" value="Genomic_DNA"/>
</dbReference>
<comment type="caution">
    <text evidence="1">The sequence shown here is derived from an EMBL/GenBank/DDBJ whole genome shotgun (WGS) entry which is preliminary data.</text>
</comment>
<dbReference type="PROSITE" id="PS51375">
    <property type="entry name" value="PPR"/>
    <property type="match status" value="5"/>
</dbReference>
<dbReference type="GeneID" id="116205774"/>
<dbReference type="PANTHER" id="PTHR47926:SF465">
    <property type="entry name" value="PENTATRICOPEPTIDE REPEAT (PPR-LIKE) SUPERFAMILY PROTEIN"/>
    <property type="match status" value="1"/>
</dbReference>
<organism evidence="1 2">
    <name type="scientific">Punica granatum</name>
    <name type="common">Pomegranate</name>
    <dbReference type="NCBI Taxonomy" id="22663"/>
    <lineage>
        <taxon>Eukaryota</taxon>
        <taxon>Viridiplantae</taxon>
        <taxon>Streptophyta</taxon>
        <taxon>Embryophyta</taxon>
        <taxon>Tracheophyta</taxon>
        <taxon>Spermatophyta</taxon>
        <taxon>Magnoliopsida</taxon>
        <taxon>eudicotyledons</taxon>
        <taxon>Gunneridae</taxon>
        <taxon>Pentapetalae</taxon>
        <taxon>rosids</taxon>
        <taxon>malvids</taxon>
        <taxon>Myrtales</taxon>
        <taxon>Lythraceae</taxon>
        <taxon>Punica</taxon>
    </lineage>
</organism>
<dbReference type="NCBIfam" id="TIGR00756">
    <property type="entry name" value="PPR"/>
    <property type="match status" value="4"/>
</dbReference>
<dbReference type="Pfam" id="PF20431">
    <property type="entry name" value="E_motif"/>
    <property type="match status" value="1"/>
</dbReference>
<protein>
    <submittedName>
        <fullName evidence="1">Uncharacterized protein</fullName>
    </submittedName>
</protein>
<dbReference type="Pfam" id="PF01535">
    <property type="entry name" value="PPR"/>
    <property type="match status" value="5"/>
</dbReference>
<dbReference type="Pfam" id="PF13041">
    <property type="entry name" value="PPR_2"/>
    <property type="match status" value="3"/>
</dbReference>
<dbReference type="Proteomes" id="UP000233551">
    <property type="component" value="Unassembled WGS sequence"/>
</dbReference>
<dbReference type="FunFam" id="1.25.40.10:FF:000090">
    <property type="entry name" value="Pentatricopeptide repeat-containing protein, chloroplastic"/>
    <property type="match status" value="1"/>
</dbReference>
<keyword evidence="2" id="KW-1185">Reference proteome</keyword>
<dbReference type="AlphaFoldDB" id="A0A2I0KV31"/>
<dbReference type="OrthoDB" id="7457040at2759"/>
<evidence type="ECO:0000313" key="1">
    <source>
        <dbReference type="EMBL" id="PKI72322.1"/>
    </source>
</evidence>
<dbReference type="PANTHER" id="PTHR47926">
    <property type="entry name" value="PENTATRICOPEPTIDE REPEAT-CONTAINING PROTEIN"/>
    <property type="match status" value="1"/>
</dbReference>
<reference evidence="1 2" key="1">
    <citation type="submission" date="2017-11" db="EMBL/GenBank/DDBJ databases">
        <title>De-novo sequencing of pomegranate (Punica granatum L.) genome.</title>
        <authorList>
            <person name="Akparov Z."/>
            <person name="Amiraslanov A."/>
            <person name="Hajiyeva S."/>
            <person name="Abbasov M."/>
            <person name="Kaur K."/>
            <person name="Hamwieh A."/>
            <person name="Solovyev V."/>
            <person name="Salamov A."/>
            <person name="Braich B."/>
            <person name="Kosarev P."/>
            <person name="Mahmoud A."/>
            <person name="Hajiyev E."/>
            <person name="Babayeva S."/>
            <person name="Izzatullayeva V."/>
            <person name="Mammadov A."/>
            <person name="Mammadov A."/>
            <person name="Sharifova S."/>
            <person name="Ojaghi J."/>
            <person name="Eynullazada K."/>
            <person name="Bayramov B."/>
            <person name="Abdulazimova A."/>
            <person name="Shahmuradov I."/>
        </authorList>
    </citation>
    <scope>NUCLEOTIDE SEQUENCE [LARGE SCALE GENOMIC DNA]</scope>
    <source>
        <strain evidence="2">cv. AG2017</strain>
        <tissue evidence="1">Leaf</tissue>
    </source>
</reference>
<sequence length="619" mass="68138">MSLNLFSITSKISSLARSGRISCARKLFDEMPHRDSVAWNAMITAYSQLGFRQESLFLFGRMRIAGAQPDHFTLTASLTACAGSSELLYGAKVHALVYVLGYQCHTAVNNSLIDMYGKCLSPTSADKVFEEMGVRNEVSWCSLLFAHVNCSQIDAANEVFNAMPERVTVAWNIMIAGCARHGEVQSCLRLFKEMRASSCEPDQWTLSSLMNSCSESLELQYGFVVHACIIKSGWELAAESKNSILTFYAKLCCQDDAVKMVESFEMLTPVTWNAIIDAYMKSGDTEKALLAFQRVPEKNIISWTTIISGLARYGQGEQALIYFVDMLRNSIRPDDLSLGAVLHACSCLAALGHGKMIHGCVITYGFQACVYVGNGLINMYAKCGDITGSGHAFDEISGKDLVSWNAMLFGLGMHSRANEAFELLEEMVACGAKPDRVTFIGLLMTCSHLGLLEKGQALFKLMETKYGLGREIDHLSCMIDMLGRGGHLLEAKELVKENPGTSTLEALLGVCAAHEEAEIGIISGESLKNLEPMKEMGYVMLSNLYCASGKWKEAEMVRKAMAVNGVKKEPGCSWVEVRNSVTAFLSGNNFLSEMVDIYKVLSSLDFEMRHPCTSKREVE</sequence>
<proteinExistence type="predicted"/>